<dbReference type="Proteomes" id="UP001185069">
    <property type="component" value="Unassembled WGS sequence"/>
</dbReference>
<evidence type="ECO:0000313" key="2">
    <source>
        <dbReference type="Proteomes" id="UP001185069"/>
    </source>
</evidence>
<protein>
    <recommendedName>
        <fullName evidence="3">Phage protein Gp19/Gp15/Gp42</fullName>
    </recommendedName>
</protein>
<dbReference type="InterPro" id="IPR018963">
    <property type="entry name" value="Mycophage_D29_Gp19"/>
</dbReference>
<dbReference type="EMBL" id="JAVDQF010000001">
    <property type="protein sequence ID" value="MDR6270598.1"/>
    <property type="molecule type" value="Genomic_DNA"/>
</dbReference>
<accession>A0ABU1JE23</accession>
<keyword evidence="2" id="KW-1185">Reference proteome</keyword>
<dbReference type="Pfam" id="PF09355">
    <property type="entry name" value="Phage_Gp19"/>
    <property type="match status" value="1"/>
</dbReference>
<proteinExistence type="predicted"/>
<name>A0ABU1JE23_9MICC</name>
<dbReference type="RefSeq" id="WP_309799773.1">
    <property type="nucleotide sequence ID" value="NZ_BAAAHY010000012.1"/>
</dbReference>
<sequence>MDITIKDIADGFEDDINDFPAGFVQKKLTQALALIEKKCPGAMSRVDSGKLDKDLFLMVLENMVFRVLRAPEGFKSESEGNYSYDRFPTAASADLWITDKELEILGCPGKTMFSYGTAGLGLDRGWGN</sequence>
<evidence type="ECO:0000313" key="1">
    <source>
        <dbReference type="EMBL" id="MDR6270598.1"/>
    </source>
</evidence>
<organism evidence="1 2">
    <name type="scientific">Arthrobacter russicus</name>
    <dbReference type="NCBI Taxonomy" id="172040"/>
    <lineage>
        <taxon>Bacteria</taxon>
        <taxon>Bacillati</taxon>
        <taxon>Actinomycetota</taxon>
        <taxon>Actinomycetes</taxon>
        <taxon>Micrococcales</taxon>
        <taxon>Micrococcaceae</taxon>
        <taxon>Arthrobacter</taxon>
    </lineage>
</organism>
<reference evidence="1 2" key="1">
    <citation type="submission" date="2023-07" db="EMBL/GenBank/DDBJ databases">
        <title>Sequencing the genomes of 1000 actinobacteria strains.</title>
        <authorList>
            <person name="Klenk H.-P."/>
        </authorList>
    </citation>
    <scope>NUCLEOTIDE SEQUENCE [LARGE SCALE GENOMIC DNA]</scope>
    <source>
        <strain evidence="1 2">DSM 14555</strain>
    </source>
</reference>
<gene>
    <name evidence="1" type="ORF">JOE69_002836</name>
</gene>
<comment type="caution">
    <text evidence="1">The sequence shown here is derived from an EMBL/GenBank/DDBJ whole genome shotgun (WGS) entry which is preliminary data.</text>
</comment>
<evidence type="ECO:0008006" key="3">
    <source>
        <dbReference type="Google" id="ProtNLM"/>
    </source>
</evidence>